<reference evidence="2 3" key="1">
    <citation type="journal article" date="2014" name="Genome Announc.">
        <title>Whole-Genome Sequence of Serratia symbiotica Strain CWBI-2.3T, a Free-Living Symbiont of the Black Bean Aphid Aphis fabae.</title>
        <authorList>
            <person name="Foray V."/>
            <person name="Grigorescu A.S."/>
            <person name="Sabri A."/>
            <person name="Haubruge E."/>
            <person name="Lognay G."/>
            <person name="Francis F."/>
            <person name="Fauconnier M.L."/>
            <person name="Hance T."/>
            <person name="Thonart P."/>
        </authorList>
    </citation>
    <scope>NUCLEOTIDE SEQUENCE [LARGE SCALE GENOMIC DNA]</scope>
    <source>
        <strain evidence="2">CWBI-2.3</strain>
    </source>
</reference>
<organism evidence="2 3">
    <name type="scientific">Serratia symbiotica</name>
    <dbReference type="NCBI Taxonomy" id="138074"/>
    <lineage>
        <taxon>Bacteria</taxon>
        <taxon>Pseudomonadati</taxon>
        <taxon>Pseudomonadota</taxon>
        <taxon>Gammaproteobacteria</taxon>
        <taxon>Enterobacterales</taxon>
        <taxon>Yersiniaceae</taxon>
        <taxon>Serratia</taxon>
    </lineage>
</organism>
<feature type="region of interest" description="Disordered" evidence="1">
    <location>
        <begin position="151"/>
        <end position="176"/>
    </location>
</feature>
<evidence type="ECO:0000313" key="2">
    <source>
        <dbReference type="EMBL" id="QLH62230.1"/>
    </source>
</evidence>
<gene>
    <name evidence="2" type="ORF">SYMBAF_03735</name>
</gene>
<name>A0A068YVM8_9GAMM</name>
<accession>A0A068YVM8</accession>
<dbReference type="AlphaFoldDB" id="A0A068YVM8"/>
<sequence length="176" mass="19526">MKICFPARNKNGENYATLDEMMELIGREKQAPWLVGTNRMWYGGIQLTETSAPGSVLKAETMDSAVALQCMADGEVVAEHLNKDYQKNTYNGQTLQYSTTFVLVKSICKPAPEKDYTWLEFYSLYMGLAPLSVFPKMDCFCVTDKGDGLRKRQHNGAKQNGQAAPLPSGGILKKGN</sequence>
<dbReference type="EMBL" id="CP050855">
    <property type="protein sequence ID" value="QLH62230.1"/>
    <property type="molecule type" value="Genomic_DNA"/>
</dbReference>
<protein>
    <submittedName>
        <fullName evidence="2">Uncharacterized protein</fullName>
    </submittedName>
</protein>
<dbReference type="RefSeq" id="WP_052447623.1">
    <property type="nucleotide sequence ID" value="NZ_CP050855.1"/>
</dbReference>
<dbReference type="Proteomes" id="UP000042738">
    <property type="component" value="Chromosome"/>
</dbReference>
<proteinExistence type="predicted"/>
<evidence type="ECO:0000256" key="1">
    <source>
        <dbReference type="SAM" id="MobiDB-lite"/>
    </source>
</evidence>
<dbReference type="STRING" id="138074.SYMBAF_100096"/>
<dbReference type="GeneID" id="93735630"/>
<evidence type="ECO:0000313" key="3">
    <source>
        <dbReference type="Proteomes" id="UP000042738"/>
    </source>
</evidence>